<dbReference type="GO" id="GO:0016740">
    <property type="term" value="F:transferase activity"/>
    <property type="evidence" value="ECO:0007669"/>
    <property type="project" value="UniProtKB-KW"/>
</dbReference>
<reference evidence="3 4" key="1">
    <citation type="submission" date="2017-04" db="EMBL/GenBank/DDBJ databases">
        <authorList>
            <person name="Afonso C.L."/>
            <person name="Miller P.J."/>
            <person name="Scott M.A."/>
            <person name="Spackman E."/>
            <person name="Goraichik I."/>
            <person name="Dimitrov K.M."/>
            <person name="Suarez D.L."/>
            <person name="Swayne D.E."/>
        </authorList>
    </citation>
    <scope>NUCLEOTIDE SEQUENCE [LARGE SCALE GENOMIC DNA]</scope>
    <source>
        <strain evidence="3 4">VK13</strain>
    </source>
</reference>
<evidence type="ECO:0000256" key="1">
    <source>
        <dbReference type="SAM" id="MobiDB-lite"/>
    </source>
</evidence>
<gene>
    <name evidence="3" type="ORF">SAMN06296008_10997</name>
</gene>
<dbReference type="PANTHER" id="PTHR43798">
    <property type="entry name" value="MONOACYLGLYCEROL LIPASE"/>
    <property type="match status" value="1"/>
</dbReference>
<organism evidence="3 4">
    <name type="scientific">Polynucleobacter kasalickyi</name>
    <dbReference type="NCBI Taxonomy" id="1938817"/>
    <lineage>
        <taxon>Bacteria</taxon>
        <taxon>Pseudomonadati</taxon>
        <taxon>Pseudomonadota</taxon>
        <taxon>Betaproteobacteria</taxon>
        <taxon>Burkholderiales</taxon>
        <taxon>Burkholderiaceae</taxon>
        <taxon>Polynucleobacter</taxon>
    </lineage>
</organism>
<dbReference type="InterPro" id="IPR029058">
    <property type="entry name" value="AB_hydrolase_fold"/>
</dbReference>
<dbReference type="GO" id="GO:0016020">
    <property type="term" value="C:membrane"/>
    <property type="evidence" value="ECO:0007669"/>
    <property type="project" value="TreeGrafter"/>
</dbReference>
<evidence type="ECO:0000313" key="3">
    <source>
        <dbReference type="EMBL" id="SMC62131.1"/>
    </source>
</evidence>
<dbReference type="InterPro" id="IPR000073">
    <property type="entry name" value="AB_hydrolase_1"/>
</dbReference>
<dbReference type="Pfam" id="PF12697">
    <property type="entry name" value="Abhydrolase_6"/>
    <property type="match status" value="1"/>
</dbReference>
<feature type="domain" description="AB hydrolase-1" evidence="2">
    <location>
        <begin position="80"/>
        <end position="318"/>
    </location>
</feature>
<dbReference type="Proteomes" id="UP000192708">
    <property type="component" value="Unassembled WGS sequence"/>
</dbReference>
<evidence type="ECO:0000259" key="2">
    <source>
        <dbReference type="Pfam" id="PF12697"/>
    </source>
</evidence>
<sequence length="333" mass="36590">MATSLWKKIAAIFTDASSAQASASKPGAVDGAPQQNQAGVDGVDLGAQQPVPQKVQCISPAGLHQMAYRTWGDPQNPKVLLCVHGLTRRGTDFYALAQAMSDEYFVVCPDVVGRGDSDYLSDPMYYGVPQYVSDMVTLIARLAPKQLDFFGTSMGGLIGMVLAGLEHQPIRRLLLNDVGPRIEFAFLSRLMTYLGKPVVFSNQEEALQYANTLTQTFGRHTPEQLRLLNLPQLMQRNQEWVMHYDPKISVPLMAQNPMTAAAGELALWKSFDNIKIKTLVARGVESDLLSPATVEEMCRRNPYVSAVEIPEAGHAPAFILSEQIAVARKFFTS</sequence>
<accession>A0A1W2ANW4</accession>
<dbReference type="EMBL" id="FWXJ01000009">
    <property type="protein sequence ID" value="SMC62131.1"/>
    <property type="molecule type" value="Genomic_DNA"/>
</dbReference>
<keyword evidence="4" id="KW-1185">Reference proteome</keyword>
<name>A0A1W2ANW4_9BURK</name>
<dbReference type="STRING" id="1938817.SAMN06296008_10997"/>
<dbReference type="AlphaFoldDB" id="A0A1W2ANW4"/>
<dbReference type="Gene3D" id="3.40.50.1820">
    <property type="entry name" value="alpha/beta hydrolase"/>
    <property type="match status" value="1"/>
</dbReference>
<keyword evidence="3" id="KW-0808">Transferase</keyword>
<dbReference type="PANTHER" id="PTHR43798:SF33">
    <property type="entry name" value="HYDROLASE, PUTATIVE (AFU_ORTHOLOGUE AFUA_2G14860)-RELATED"/>
    <property type="match status" value="1"/>
</dbReference>
<evidence type="ECO:0000313" key="4">
    <source>
        <dbReference type="Proteomes" id="UP000192708"/>
    </source>
</evidence>
<dbReference type="InterPro" id="IPR050266">
    <property type="entry name" value="AB_hydrolase_sf"/>
</dbReference>
<protein>
    <submittedName>
        <fullName evidence="3">Homoserine acetyltransferase</fullName>
    </submittedName>
</protein>
<dbReference type="SUPFAM" id="SSF53474">
    <property type="entry name" value="alpha/beta-Hydrolases"/>
    <property type="match status" value="1"/>
</dbReference>
<proteinExistence type="predicted"/>
<feature type="region of interest" description="Disordered" evidence="1">
    <location>
        <begin position="23"/>
        <end position="45"/>
    </location>
</feature>